<keyword evidence="1" id="KW-0812">Transmembrane</keyword>
<dbReference type="HOGENOM" id="CLU_179107_1_0_4"/>
<evidence type="ECO:0000256" key="1">
    <source>
        <dbReference type="SAM" id="Phobius"/>
    </source>
</evidence>
<reference evidence="2 3" key="1">
    <citation type="submission" date="2007-04" db="EMBL/GenBank/DDBJ databases">
        <title>Complete genome sequence of Burkholderia multivorans ATCC 17616.</title>
        <authorList>
            <person name="Ohtsubo Y."/>
            <person name="Yamashita A."/>
            <person name="Kurokawa K."/>
            <person name="Takami H."/>
            <person name="Yuhara S."/>
            <person name="Nishiyama E."/>
            <person name="Endo R."/>
            <person name="Miyazaki R."/>
            <person name="Ono A."/>
            <person name="Yano K."/>
            <person name="Ito M."/>
            <person name="Sota M."/>
            <person name="Yuji N."/>
            <person name="Hattori M."/>
            <person name="Tsuda M."/>
        </authorList>
    </citation>
    <scope>NUCLEOTIDE SEQUENCE [LARGE SCALE GENOMIC DNA]</scope>
    <source>
        <strain evidence="3">ATCC 17616 / 249</strain>
    </source>
</reference>
<dbReference type="KEGG" id="bmj:BMULJ_03828"/>
<accession>A0A0H3KKD4</accession>
<keyword evidence="1" id="KW-1133">Transmembrane helix</keyword>
<proteinExistence type="predicted"/>
<name>A0A0H3KKD4_BURM1</name>
<feature type="transmembrane region" description="Helical" evidence="1">
    <location>
        <begin position="44"/>
        <end position="61"/>
    </location>
</feature>
<dbReference type="AlphaFoldDB" id="A0A0H3KKD4"/>
<dbReference type="RefSeq" id="WP_012217344.1">
    <property type="nucleotide sequence ID" value="NC_010086.1"/>
</dbReference>
<evidence type="ECO:0000313" key="2">
    <source>
        <dbReference type="EMBL" id="BAG45688.1"/>
    </source>
</evidence>
<feature type="transmembrane region" description="Helical" evidence="1">
    <location>
        <begin position="12"/>
        <end position="32"/>
    </location>
</feature>
<dbReference type="Proteomes" id="UP000008815">
    <property type="component" value="Chromosome 2"/>
</dbReference>
<gene>
    <name evidence="2" type="ordered locus">BMULJ_03828</name>
</gene>
<protein>
    <submittedName>
        <fullName evidence="2">Uncharacterized protein</fullName>
    </submittedName>
</protein>
<dbReference type="KEGG" id="bmu:Bmul_4686"/>
<keyword evidence="3" id="KW-1185">Reference proteome</keyword>
<organism evidence="2 3">
    <name type="scientific">Burkholderia multivorans (strain ATCC 17616 / 249)</name>
    <dbReference type="NCBI Taxonomy" id="395019"/>
    <lineage>
        <taxon>Bacteria</taxon>
        <taxon>Pseudomonadati</taxon>
        <taxon>Pseudomonadota</taxon>
        <taxon>Betaproteobacteria</taxon>
        <taxon>Burkholderiales</taxon>
        <taxon>Burkholderiaceae</taxon>
        <taxon>Burkholderia</taxon>
        <taxon>Burkholderia cepacia complex</taxon>
    </lineage>
</organism>
<keyword evidence="1" id="KW-0472">Membrane</keyword>
<evidence type="ECO:0000313" key="3">
    <source>
        <dbReference type="Proteomes" id="UP000008815"/>
    </source>
</evidence>
<sequence length="70" mass="7487">MKNINGKTTGAAWGVAAGLLLAVIGLSLDLFRGVPRGAAVGNDFVAYGVAMLGIFLTVYSTRELRRKRQY</sequence>
<dbReference type="EMBL" id="AP009386">
    <property type="protein sequence ID" value="BAG45688.1"/>
    <property type="molecule type" value="Genomic_DNA"/>
</dbReference>